<dbReference type="RefSeq" id="WP_109304603.1">
    <property type="nucleotide sequence ID" value="NZ_BJUF01000001.1"/>
</dbReference>
<comment type="caution">
    <text evidence="1">The sequence shown here is derived from an EMBL/GenBank/DDBJ whole genome shotgun (WGS) entry which is preliminary data.</text>
</comment>
<evidence type="ECO:0000313" key="2">
    <source>
        <dbReference type="Proteomes" id="UP000245938"/>
    </source>
</evidence>
<dbReference type="EMBL" id="QFVR01000001">
    <property type="protein sequence ID" value="PWI26980.1"/>
    <property type="molecule type" value="Genomic_DNA"/>
</dbReference>
<reference evidence="1 2" key="1">
    <citation type="submission" date="2018-05" db="EMBL/GenBank/DDBJ databases">
        <title>Kurthia sibirica genome sequence.</title>
        <authorList>
            <person name="Maclea K.S."/>
            <person name="Goen A.E."/>
        </authorList>
    </citation>
    <scope>NUCLEOTIDE SEQUENCE [LARGE SCALE GENOMIC DNA]</scope>
    <source>
        <strain evidence="1 2">ATCC 49154</strain>
    </source>
</reference>
<dbReference type="AlphaFoldDB" id="A0A2U3AQZ7"/>
<accession>A0A2U3AQZ7</accession>
<proteinExistence type="predicted"/>
<gene>
    <name evidence="1" type="ORF">DEX24_01395</name>
</gene>
<dbReference type="OrthoDB" id="2735372at2"/>
<evidence type="ECO:0000313" key="1">
    <source>
        <dbReference type="EMBL" id="PWI26980.1"/>
    </source>
</evidence>
<protein>
    <submittedName>
        <fullName evidence="1">Uncharacterized protein</fullName>
    </submittedName>
</protein>
<sequence length="92" mass="10717">MNYMNADFKVLLKELAKKVELRNLDAKEIAELPEGDHVILQAKRVEGLELIYRKTEDSLKYGVIWDDSEEFYLSFSIAKEEFEWCLNASGVE</sequence>
<keyword evidence="2" id="KW-1185">Reference proteome</keyword>
<name>A0A2U3AQZ7_9BACL</name>
<dbReference type="Proteomes" id="UP000245938">
    <property type="component" value="Unassembled WGS sequence"/>
</dbReference>
<organism evidence="1 2">
    <name type="scientific">Kurthia sibirica</name>
    <dbReference type="NCBI Taxonomy" id="202750"/>
    <lineage>
        <taxon>Bacteria</taxon>
        <taxon>Bacillati</taxon>
        <taxon>Bacillota</taxon>
        <taxon>Bacilli</taxon>
        <taxon>Bacillales</taxon>
        <taxon>Caryophanaceae</taxon>
        <taxon>Kurthia</taxon>
    </lineage>
</organism>